<proteinExistence type="predicted"/>
<dbReference type="GeneID" id="92851529"/>
<keyword evidence="2" id="KW-1185">Reference proteome</keyword>
<accession>A0ABM6LNT6</accession>
<organism evidence="1 2">
    <name type="scientific">Bacillus sonorensis</name>
    <dbReference type="NCBI Taxonomy" id="119858"/>
    <lineage>
        <taxon>Bacteria</taxon>
        <taxon>Bacillati</taxon>
        <taxon>Bacillota</taxon>
        <taxon>Bacilli</taxon>
        <taxon>Bacillales</taxon>
        <taxon>Bacillaceae</taxon>
        <taxon>Bacillus</taxon>
    </lineage>
</organism>
<name>A0ABM6LNT6_9BACI</name>
<dbReference type="Proteomes" id="UP000196877">
    <property type="component" value="Chromosome"/>
</dbReference>
<gene>
    <name evidence="1" type="ORF">S101395_04531</name>
</gene>
<protein>
    <submittedName>
        <fullName evidence="1">Uncharacterized protein</fullName>
    </submittedName>
</protein>
<evidence type="ECO:0000313" key="2">
    <source>
        <dbReference type="Proteomes" id="UP000196877"/>
    </source>
</evidence>
<evidence type="ECO:0000313" key="1">
    <source>
        <dbReference type="EMBL" id="ASB91019.1"/>
    </source>
</evidence>
<dbReference type="EMBL" id="CP021920">
    <property type="protein sequence ID" value="ASB91019.1"/>
    <property type="molecule type" value="Genomic_DNA"/>
</dbReference>
<reference evidence="1 2" key="1">
    <citation type="submission" date="2017-06" db="EMBL/GenBank/DDBJ databases">
        <title>Genome sequence of Bacillus sonorensis strain SRCM101395.</title>
        <authorList>
            <person name="Cho S.H."/>
        </authorList>
    </citation>
    <scope>NUCLEOTIDE SEQUENCE [LARGE SCALE GENOMIC DNA]</scope>
    <source>
        <strain evidence="1 2">SRCM101395</strain>
    </source>
</reference>
<dbReference type="RefSeq" id="WP_155910130.1">
    <property type="nucleotide sequence ID" value="NZ_BORD01000009.1"/>
</dbReference>
<sequence length="54" mass="6167">MFIEAPGRHENIRCSGLHVMLMTPGIAANKRAHEKFDREPHWIAFARSSSVLIH</sequence>